<accession>A0A6C0HD74</accession>
<proteinExistence type="predicted"/>
<reference evidence="1" key="1">
    <citation type="journal article" date="2020" name="Nature">
        <title>Giant virus diversity and host interactions through global metagenomics.</title>
        <authorList>
            <person name="Schulz F."/>
            <person name="Roux S."/>
            <person name="Paez-Espino D."/>
            <person name="Jungbluth S."/>
            <person name="Walsh D.A."/>
            <person name="Denef V.J."/>
            <person name="McMahon K.D."/>
            <person name="Konstantinidis K.T."/>
            <person name="Eloe-Fadrosh E.A."/>
            <person name="Kyrpides N.C."/>
            <person name="Woyke T."/>
        </authorList>
    </citation>
    <scope>NUCLEOTIDE SEQUENCE</scope>
    <source>
        <strain evidence="1">GVMAG-M-3300023179-91</strain>
    </source>
</reference>
<dbReference type="EMBL" id="MN739932">
    <property type="protein sequence ID" value="QHT78459.1"/>
    <property type="molecule type" value="Genomic_DNA"/>
</dbReference>
<dbReference type="AlphaFoldDB" id="A0A6C0HD74"/>
<protein>
    <submittedName>
        <fullName evidence="1">Uncharacterized protein</fullName>
    </submittedName>
</protein>
<evidence type="ECO:0000313" key="1">
    <source>
        <dbReference type="EMBL" id="QHT78459.1"/>
    </source>
</evidence>
<organism evidence="1">
    <name type="scientific">viral metagenome</name>
    <dbReference type="NCBI Taxonomy" id="1070528"/>
    <lineage>
        <taxon>unclassified sequences</taxon>
        <taxon>metagenomes</taxon>
        <taxon>organismal metagenomes</taxon>
    </lineage>
</organism>
<sequence length="37" mass="4459">MEDSDGHVMSVLEKLLDAKKPARPCWKKYLCFWYKNK</sequence>
<name>A0A6C0HD74_9ZZZZ</name>